<dbReference type="AlphaFoldDB" id="A0A420EHT4"/>
<dbReference type="GO" id="GO:0046872">
    <property type="term" value="F:metal ion binding"/>
    <property type="evidence" value="ECO:0007669"/>
    <property type="project" value="UniProtKB-KW"/>
</dbReference>
<dbReference type="SFLD" id="SFLDG01067">
    <property type="entry name" value="SPASM/twitch_domain_containing"/>
    <property type="match status" value="1"/>
</dbReference>
<dbReference type="SFLD" id="SFLDS00029">
    <property type="entry name" value="Radical_SAM"/>
    <property type="match status" value="1"/>
</dbReference>
<keyword evidence="6" id="KW-0547">Nucleotide-binding</keyword>
<evidence type="ECO:0000256" key="10">
    <source>
        <dbReference type="ARBA" id="ARBA00023150"/>
    </source>
</evidence>
<dbReference type="InterPro" id="IPR058240">
    <property type="entry name" value="rSAM_sf"/>
</dbReference>
<dbReference type="PROSITE" id="PS51918">
    <property type="entry name" value="RADICAL_SAM"/>
    <property type="match status" value="1"/>
</dbReference>
<feature type="domain" description="Radical SAM core" evidence="13">
    <location>
        <begin position="5"/>
        <end position="225"/>
    </location>
</feature>
<dbReference type="EMBL" id="RAQO01000004">
    <property type="protein sequence ID" value="RKF20214.1"/>
    <property type="molecule type" value="Genomic_DNA"/>
</dbReference>
<dbReference type="Pfam" id="PF06463">
    <property type="entry name" value="Mob_synth_C"/>
    <property type="match status" value="1"/>
</dbReference>
<dbReference type="Proteomes" id="UP000286482">
    <property type="component" value="Unassembled WGS sequence"/>
</dbReference>
<dbReference type="CDD" id="cd01335">
    <property type="entry name" value="Radical_SAM"/>
    <property type="match status" value="1"/>
</dbReference>
<dbReference type="InterPro" id="IPR013483">
    <property type="entry name" value="MoaA"/>
</dbReference>
<dbReference type="GO" id="GO:0051539">
    <property type="term" value="F:4 iron, 4 sulfur cluster binding"/>
    <property type="evidence" value="ECO:0007669"/>
    <property type="project" value="UniProtKB-KW"/>
</dbReference>
<dbReference type="Gene3D" id="3.20.20.70">
    <property type="entry name" value="Aldolase class I"/>
    <property type="match status" value="1"/>
</dbReference>
<evidence type="ECO:0000259" key="13">
    <source>
        <dbReference type="PROSITE" id="PS51918"/>
    </source>
</evidence>
<keyword evidence="11" id="KW-0456">Lyase</keyword>
<name>A0A420EHT4_9ALTE</name>
<dbReference type="InterPro" id="IPR013785">
    <property type="entry name" value="Aldolase_TIM"/>
</dbReference>
<evidence type="ECO:0000256" key="1">
    <source>
        <dbReference type="ARBA" id="ARBA00001966"/>
    </source>
</evidence>
<keyword evidence="15" id="KW-1185">Reference proteome</keyword>
<dbReference type="SUPFAM" id="SSF102114">
    <property type="entry name" value="Radical SAM enzymes"/>
    <property type="match status" value="1"/>
</dbReference>
<evidence type="ECO:0000313" key="15">
    <source>
        <dbReference type="Proteomes" id="UP000286482"/>
    </source>
</evidence>
<dbReference type="InterPro" id="IPR040064">
    <property type="entry name" value="MoaA-like"/>
</dbReference>
<dbReference type="GO" id="GO:0005525">
    <property type="term" value="F:GTP binding"/>
    <property type="evidence" value="ECO:0007669"/>
    <property type="project" value="UniProtKB-KW"/>
</dbReference>
<dbReference type="InterPro" id="IPR007197">
    <property type="entry name" value="rSAM"/>
</dbReference>
<dbReference type="RefSeq" id="WP_120354219.1">
    <property type="nucleotide sequence ID" value="NZ_RAQO01000004.1"/>
</dbReference>
<keyword evidence="8" id="KW-0411">Iron-sulfur</keyword>
<evidence type="ECO:0000313" key="14">
    <source>
        <dbReference type="EMBL" id="RKF20214.1"/>
    </source>
</evidence>
<protein>
    <recommendedName>
        <fullName evidence="2">GTP 3',8-cyclase</fullName>
        <ecNumber evidence="2">4.1.99.22</ecNumber>
    </recommendedName>
</protein>
<comment type="catalytic activity">
    <reaction evidence="12">
        <text>GTP + AH2 + S-adenosyl-L-methionine = (8S)-3',8-cyclo-7,8-dihydroguanosine 5'-triphosphate + 5'-deoxyadenosine + L-methionine + A + H(+)</text>
        <dbReference type="Rhea" id="RHEA:49576"/>
        <dbReference type="ChEBI" id="CHEBI:13193"/>
        <dbReference type="ChEBI" id="CHEBI:15378"/>
        <dbReference type="ChEBI" id="CHEBI:17319"/>
        <dbReference type="ChEBI" id="CHEBI:17499"/>
        <dbReference type="ChEBI" id="CHEBI:37565"/>
        <dbReference type="ChEBI" id="CHEBI:57844"/>
        <dbReference type="ChEBI" id="CHEBI:59789"/>
        <dbReference type="ChEBI" id="CHEBI:131766"/>
        <dbReference type="EC" id="4.1.99.22"/>
    </reaction>
</comment>
<dbReference type="UniPathway" id="UPA00344"/>
<gene>
    <name evidence="14" type="primary">moaA</name>
    <name evidence="14" type="ORF">DBZ36_07160</name>
</gene>
<dbReference type="SFLD" id="SFLDG01383">
    <property type="entry name" value="cyclic_pyranopterin_phosphate"/>
    <property type="match status" value="1"/>
</dbReference>
<keyword evidence="7" id="KW-0408">Iron</keyword>
<dbReference type="SFLD" id="SFLDG01386">
    <property type="entry name" value="main_SPASM_domain-containing"/>
    <property type="match status" value="1"/>
</dbReference>
<keyword evidence="3" id="KW-0004">4Fe-4S</keyword>
<keyword evidence="9" id="KW-0342">GTP-binding</keyword>
<keyword evidence="5" id="KW-0479">Metal-binding</keyword>
<dbReference type="InterPro" id="IPR050105">
    <property type="entry name" value="MoCo_biosynth_MoaA/MoaC"/>
</dbReference>
<organism evidence="14 15">
    <name type="scientific">Alginatibacterium sediminis</name>
    <dbReference type="NCBI Taxonomy" id="2164068"/>
    <lineage>
        <taxon>Bacteria</taxon>
        <taxon>Pseudomonadati</taxon>
        <taxon>Pseudomonadota</taxon>
        <taxon>Gammaproteobacteria</taxon>
        <taxon>Alteromonadales</taxon>
        <taxon>Alteromonadaceae</taxon>
        <taxon>Alginatibacterium</taxon>
    </lineage>
</organism>
<keyword evidence="10" id="KW-0501">Molybdenum cofactor biosynthesis</keyword>
<evidence type="ECO:0000256" key="7">
    <source>
        <dbReference type="ARBA" id="ARBA00023004"/>
    </source>
</evidence>
<proteinExistence type="predicted"/>
<dbReference type="FunFam" id="3.20.20.70:FF:000057">
    <property type="entry name" value="GTP 3',8-cyclase"/>
    <property type="match status" value="1"/>
</dbReference>
<dbReference type="GO" id="GO:0006777">
    <property type="term" value="P:Mo-molybdopterin cofactor biosynthetic process"/>
    <property type="evidence" value="ECO:0007669"/>
    <property type="project" value="UniProtKB-KW"/>
</dbReference>
<evidence type="ECO:0000256" key="8">
    <source>
        <dbReference type="ARBA" id="ARBA00023014"/>
    </source>
</evidence>
<dbReference type="GO" id="GO:0061799">
    <property type="term" value="F:cyclic pyranopterin monophosphate synthase activity"/>
    <property type="evidence" value="ECO:0007669"/>
    <property type="project" value="TreeGrafter"/>
</dbReference>
<evidence type="ECO:0000256" key="11">
    <source>
        <dbReference type="ARBA" id="ARBA00023239"/>
    </source>
</evidence>
<dbReference type="PANTHER" id="PTHR22960:SF28">
    <property type="entry name" value="GTP 3',8-CYCLASE"/>
    <property type="match status" value="1"/>
</dbReference>
<dbReference type="OrthoDB" id="9763993at2"/>
<dbReference type="Pfam" id="PF04055">
    <property type="entry name" value="Radical_SAM"/>
    <property type="match status" value="1"/>
</dbReference>
<evidence type="ECO:0000256" key="6">
    <source>
        <dbReference type="ARBA" id="ARBA00022741"/>
    </source>
</evidence>
<evidence type="ECO:0000256" key="2">
    <source>
        <dbReference type="ARBA" id="ARBA00012167"/>
    </source>
</evidence>
<evidence type="ECO:0000256" key="5">
    <source>
        <dbReference type="ARBA" id="ARBA00022723"/>
    </source>
</evidence>
<evidence type="ECO:0000256" key="12">
    <source>
        <dbReference type="ARBA" id="ARBA00048697"/>
    </source>
</evidence>
<dbReference type="SMART" id="SM00729">
    <property type="entry name" value="Elp3"/>
    <property type="match status" value="1"/>
</dbReference>
<dbReference type="GO" id="GO:0061798">
    <property type="term" value="F:GTP 3',8'-cyclase activity"/>
    <property type="evidence" value="ECO:0007669"/>
    <property type="project" value="UniProtKB-EC"/>
</dbReference>
<dbReference type="PROSITE" id="PS01305">
    <property type="entry name" value="MOAA_NIFB_PQQE"/>
    <property type="match status" value="1"/>
</dbReference>
<dbReference type="CDD" id="cd21117">
    <property type="entry name" value="Twitch_MoaA"/>
    <property type="match status" value="1"/>
</dbReference>
<dbReference type="InterPro" id="IPR010505">
    <property type="entry name" value="MoaA_twitch"/>
</dbReference>
<dbReference type="NCBIfam" id="TIGR02666">
    <property type="entry name" value="moaA"/>
    <property type="match status" value="1"/>
</dbReference>
<evidence type="ECO:0000256" key="4">
    <source>
        <dbReference type="ARBA" id="ARBA00022691"/>
    </source>
</evidence>
<dbReference type="PANTHER" id="PTHR22960">
    <property type="entry name" value="MOLYBDOPTERIN COFACTOR SYNTHESIS PROTEIN A"/>
    <property type="match status" value="1"/>
</dbReference>
<comment type="caution">
    <text evidence="14">The sequence shown here is derived from an EMBL/GenBank/DDBJ whole genome shotgun (WGS) entry which is preliminary data.</text>
</comment>
<evidence type="ECO:0000256" key="3">
    <source>
        <dbReference type="ARBA" id="ARBA00022485"/>
    </source>
</evidence>
<sequence>MLEDAYARKFYYLRLSITDVCNFSCNYCLPDGYHAQHDESFLNLSEIKTVTSAFARLGTNKIRITGGEPSLRKDLPDIIAHCAQTPGIKKVAMTTNGFRMEKDIERWLDAGLNAINVSVDSLFSEQFNQITGTQSFKKVMAGIDKAVDLGFTNLKLNSVLMRQGQQANLKRFLEWIKDRPVEVRFIELMEMAENKDYFDKHHSSGSSLKDQLLAMGWQQQIVSKNAGPAQVFGHRDYKGKIGLIMPYSKDFCASCNRLRISARGHLHLCLFSDAGIDLRQYLQLDDGGLALSEQLIMHIQGKKVSHFLHQHDSGATQNLASIGG</sequence>
<dbReference type="InterPro" id="IPR006638">
    <property type="entry name" value="Elp3/MiaA/NifB-like_rSAM"/>
</dbReference>
<reference evidence="14 15" key="1">
    <citation type="submission" date="2018-09" db="EMBL/GenBank/DDBJ databases">
        <authorList>
            <person name="Wang Z."/>
        </authorList>
    </citation>
    <scope>NUCLEOTIDE SEQUENCE [LARGE SCALE GENOMIC DNA]</scope>
    <source>
        <strain evidence="14 15">ALS 81</strain>
    </source>
</reference>
<dbReference type="EC" id="4.1.99.22" evidence="2"/>
<dbReference type="InterPro" id="IPR000385">
    <property type="entry name" value="MoaA_NifB_PqqE_Fe-S-bd_CS"/>
</dbReference>
<comment type="cofactor">
    <cofactor evidence="1">
        <name>[4Fe-4S] cluster</name>
        <dbReference type="ChEBI" id="CHEBI:49883"/>
    </cofactor>
</comment>
<keyword evidence="4" id="KW-0949">S-adenosyl-L-methionine</keyword>
<evidence type="ECO:0000256" key="9">
    <source>
        <dbReference type="ARBA" id="ARBA00023134"/>
    </source>
</evidence>
<accession>A0A420EHT4</accession>